<feature type="compositionally biased region" description="Acidic residues" evidence="1">
    <location>
        <begin position="70"/>
        <end position="122"/>
    </location>
</feature>
<dbReference type="SUPFAM" id="SSF53474">
    <property type="entry name" value="alpha/beta-Hydrolases"/>
    <property type="match status" value="1"/>
</dbReference>
<evidence type="ECO:0000313" key="3">
    <source>
        <dbReference type="EMBL" id="NVN52097.1"/>
    </source>
</evidence>
<feature type="region of interest" description="Disordered" evidence="1">
    <location>
        <begin position="27"/>
        <end position="146"/>
    </location>
</feature>
<feature type="compositionally biased region" description="Basic and acidic residues" evidence="1">
    <location>
        <begin position="53"/>
        <end position="65"/>
    </location>
</feature>
<feature type="signal peptide" evidence="2">
    <location>
        <begin position="1"/>
        <end position="25"/>
    </location>
</feature>
<sequence>MAQLPAWMGAGVLAAGVSAAMIAGADTAGADSGSDTSGAAASSSGSADPGPRGTDRDTGDTDSSKPTDASDTDADTDADAADTEADADEAEVDDLDTADLADEAEDAIADETEDVEDPDDQLPEAGSDDTGPSSGDARPVDHDLTASPRQLDTVDEFAAEPEHAEAPTEEAGEPTAVEAEEQQLPVETAVPAATVANIVAAQRISTTLSEPAALVQPQPWTLQEIVQSLVLDVIGVAVRFISGPPVAAPGTNVTVRSSSLEITEGRTVPADWYYPDGDEPPQRLIYLQHGYLGVGSMYSYTASWLADRTNSIVVVPTLSSNRYVRDGFWLGDDQVHRATADLLLGDRDALTASAVAAGFAKKYGAGVALPETFTLVGHSLGAGVAAGAAGYYADAVIASGATSRLAGIVLLDGAPPGDVLPEALVKLDGLGAYIPVLELGAPRESGARRVDEALNGHRPGHFNGLVLDRGAHLDSMQGGSWLIQLVSYLYQGFPTEQNKAAAQTIIAGWLNDFFAGRIDAATGACEGDDCAGIYGEPGQTVSVETPKGPASGTVIGTAVAPMSTEFQPPSVSSLMATRSTAVRLMIQG</sequence>
<keyword evidence="4" id="KW-1185">Reference proteome</keyword>
<evidence type="ECO:0000256" key="1">
    <source>
        <dbReference type="SAM" id="MobiDB-lite"/>
    </source>
</evidence>
<comment type="caution">
    <text evidence="3">The sequence shown here is derived from an EMBL/GenBank/DDBJ whole genome shotgun (WGS) entry which is preliminary data.</text>
</comment>
<protein>
    <recommendedName>
        <fullName evidence="5">Alpha/beta hydrolase</fullName>
    </recommendedName>
</protein>
<dbReference type="Gene3D" id="3.40.50.1820">
    <property type="entry name" value="alpha/beta hydrolase"/>
    <property type="match status" value="1"/>
</dbReference>
<reference evidence="3 4" key="1">
    <citation type="submission" date="2020-05" db="EMBL/GenBank/DDBJ databases">
        <title>Draft genome sequence of Mycobacterium hippocampi DL, isolated from European seabass, Dicentrarchus labrax, reared in fish farms.</title>
        <authorList>
            <person name="Stathopoulou P."/>
            <person name="Asimakis E."/>
            <person name="Tzokas K."/>
            <person name="Batargias C."/>
            <person name="Tsiamis G."/>
        </authorList>
    </citation>
    <scope>NUCLEOTIDE SEQUENCE [LARGE SCALE GENOMIC DNA]</scope>
    <source>
        <strain evidence="3 4">DL</strain>
    </source>
</reference>
<dbReference type="Proteomes" id="UP000570517">
    <property type="component" value="Unassembled WGS sequence"/>
</dbReference>
<organism evidence="3 4">
    <name type="scientific">Mycolicibacterium hippocampi</name>
    <dbReference type="NCBI Taxonomy" id="659824"/>
    <lineage>
        <taxon>Bacteria</taxon>
        <taxon>Bacillati</taxon>
        <taxon>Actinomycetota</taxon>
        <taxon>Actinomycetes</taxon>
        <taxon>Mycobacteriales</taxon>
        <taxon>Mycobacteriaceae</taxon>
        <taxon>Mycolicibacterium</taxon>
    </lineage>
</organism>
<accession>A0A850PTB4</accession>
<keyword evidence="2" id="KW-0732">Signal</keyword>
<evidence type="ECO:0000313" key="4">
    <source>
        <dbReference type="Proteomes" id="UP000570517"/>
    </source>
</evidence>
<dbReference type="AlphaFoldDB" id="A0A850PTB4"/>
<name>A0A850PTB4_9MYCO</name>
<feature type="chain" id="PRO_5039443677" description="Alpha/beta hydrolase" evidence="2">
    <location>
        <begin position="26"/>
        <end position="588"/>
    </location>
</feature>
<proteinExistence type="predicted"/>
<dbReference type="RefSeq" id="WP_178360381.1">
    <property type="nucleotide sequence ID" value="NZ_JABFYL010000041.1"/>
</dbReference>
<feature type="compositionally biased region" description="Low complexity" evidence="1">
    <location>
        <begin position="27"/>
        <end position="52"/>
    </location>
</feature>
<dbReference type="InterPro" id="IPR029058">
    <property type="entry name" value="AB_hydrolase_fold"/>
</dbReference>
<evidence type="ECO:0000256" key="2">
    <source>
        <dbReference type="SAM" id="SignalP"/>
    </source>
</evidence>
<dbReference type="EMBL" id="JABFYL010000041">
    <property type="protein sequence ID" value="NVN52097.1"/>
    <property type="molecule type" value="Genomic_DNA"/>
</dbReference>
<evidence type="ECO:0008006" key="5">
    <source>
        <dbReference type="Google" id="ProtNLM"/>
    </source>
</evidence>
<gene>
    <name evidence="3" type="ORF">HLY00_764</name>
</gene>